<proteinExistence type="predicted"/>
<dbReference type="PANTHER" id="PTHR21521:SF0">
    <property type="entry name" value="AMUN, ISOFORM A"/>
    <property type="match status" value="1"/>
</dbReference>
<protein>
    <recommendedName>
        <fullName evidence="3">DUF4332 domain-containing protein</fullName>
    </recommendedName>
</protein>
<evidence type="ECO:0008006" key="3">
    <source>
        <dbReference type="Google" id="ProtNLM"/>
    </source>
</evidence>
<accession>A0AAW1QY62</accession>
<reference evidence="1 2" key="1">
    <citation type="journal article" date="2024" name="Nat. Commun.">
        <title>Phylogenomics reveals the evolutionary origins of lichenization in chlorophyte algae.</title>
        <authorList>
            <person name="Puginier C."/>
            <person name="Libourel C."/>
            <person name="Otte J."/>
            <person name="Skaloud P."/>
            <person name="Haon M."/>
            <person name="Grisel S."/>
            <person name="Petersen M."/>
            <person name="Berrin J.G."/>
            <person name="Delaux P.M."/>
            <person name="Dal Grande F."/>
            <person name="Keller J."/>
        </authorList>
    </citation>
    <scope>NUCLEOTIDE SEQUENCE [LARGE SCALE GENOMIC DNA]</scope>
    <source>
        <strain evidence="1 2">SAG 245.80</strain>
    </source>
</reference>
<dbReference type="PANTHER" id="PTHR21521">
    <property type="entry name" value="AMUN, ISOFORM A"/>
    <property type="match status" value="1"/>
</dbReference>
<evidence type="ECO:0000313" key="1">
    <source>
        <dbReference type="EMBL" id="KAK9826454.1"/>
    </source>
</evidence>
<name>A0AAW1QY62_9CHLO</name>
<evidence type="ECO:0000313" key="2">
    <source>
        <dbReference type="Proteomes" id="UP001445335"/>
    </source>
</evidence>
<dbReference type="EMBL" id="JALJOU010000064">
    <property type="protein sequence ID" value="KAK9826454.1"/>
    <property type="molecule type" value="Genomic_DNA"/>
</dbReference>
<gene>
    <name evidence="1" type="ORF">WJX81_000086</name>
</gene>
<keyword evidence="2" id="KW-1185">Reference proteome</keyword>
<sequence>MEKLNRPGLLELEKWYYAELPQIVGKRGNKHVTGAELAKLMEWKLARSKWRPRLQAYVEALPAEAVVEASTAAFAALGPSAENEAALKSAINALTVLKGVGPATASAVLSAGDSAAPFMSDEALAMLGGSKAYTLKKYLELAAALQAKARELSPAERVWTARDVERALFSASAEGMQPKAGPAVAGGKRKR</sequence>
<dbReference type="AlphaFoldDB" id="A0AAW1QY62"/>
<organism evidence="1 2">
    <name type="scientific">Elliptochloris bilobata</name>
    <dbReference type="NCBI Taxonomy" id="381761"/>
    <lineage>
        <taxon>Eukaryota</taxon>
        <taxon>Viridiplantae</taxon>
        <taxon>Chlorophyta</taxon>
        <taxon>core chlorophytes</taxon>
        <taxon>Trebouxiophyceae</taxon>
        <taxon>Trebouxiophyceae incertae sedis</taxon>
        <taxon>Elliptochloris clade</taxon>
        <taxon>Elliptochloris</taxon>
    </lineage>
</organism>
<comment type="caution">
    <text evidence="1">The sequence shown here is derived from an EMBL/GenBank/DDBJ whole genome shotgun (WGS) entry which is preliminary data.</text>
</comment>
<dbReference type="Proteomes" id="UP001445335">
    <property type="component" value="Unassembled WGS sequence"/>
</dbReference>